<protein>
    <submittedName>
        <fullName evidence="1">Uncharacterized protein</fullName>
    </submittedName>
</protein>
<dbReference type="AlphaFoldDB" id="A0A9N7UG63"/>
<evidence type="ECO:0000313" key="1">
    <source>
        <dbReference type="EMBL" id="CAB1429892.1"/>
    </source>
</evidence>
<gene>
    <name evidence="1" type="ORF">PLEPLA_LOCUS17872</name>
</gene>
<reference evidence="1" key="1">
    <citation type="submission" date="2020-03" db="EMBL/GenBank/DDBJ databases">
        <authorList>
            <person name="Weist P."/>
        </authorList>
    </citation>
    <scope>NUCLEOTIDE SEQUENCE</scope>
</reference>
<dbReference type="Proteomes" id="UP001153269">
    <property type="component" value="Unassembled WGS sequence"/>
</dbReference>
<sequence length="70" mass="7740">MSWLDQHCSLPALRPMVLNSLRHLSTSTAILTEPRLLPEQATVAVTQVDPSAPLDDSLHRATWDNVPLDP</sequence>
<keyword evidence="2" id="KW-1185">Reference proteome</keyword>
<name>A0A9N7UG63_PLEPL</name>
<organism evidence="1 2">
    <name type="scientific">Pleuronectes platessa</name>
    <name type="common">European plaice</name>
    <dbReference type="NCBI Taxonomy" id="8262"/>
    <lineage>
        <taxon>Eukaryota</taxon>
        <taxon>Metazoa</taxon>
        <taxon>Chordata</taxon>
        <taxon>Craniata</taxon>
        <taxon>Vertebrata</taxon>
        <taxon>Euteleostomi</taxon>
        <taxon>Actinopterygii</taxon>
        <taxon>Neopterygii</taxon>
        <taxon>Teleostei</taxon>
        <taxon>Neoteleostei</taxon>
        <taxon>Acanthomorphata</taxon>
        <taxon>Carangaria</taxon>
        <taxon>Pleuronectiformes</taxon>
        <taxon>Pleuronectoidei</taxon>
        <taxon>Pleuronectidae</taxon>
        <taxon>Pleuronectes</taxon>
    </lineage>
</organism>
<evidence type="ECO:0000313" key="2">
    <source>
        <dbReference type="Proteomes" id="UP001153269"/>
    </source>
</evidence>
<comment type="caution">
    <text evidence="1">The sequence shown here is derived from an EMBL/GenBank/DDBJ whole genome shotgun (WGS) entry which is preliminary data.</text>
</comment>
<accession>A0A9N7UG63</accession>
<proteinExistence type="predicted"/>
<dbReference type="EMBL" id="CADEAL010001181">
    <property type="protein sequence ID" value="CAB1429892.1"/>
    <property type="molecule type" value="Genomic_DNA"/>
</dbReference>